<protein>
    <recommendedName>
        <fullName evidence="6">Tic22-like family protein</fullName>
    </recommendedName>
</protein>
<sequence>MASSSEPHHYDHHHVNHISRIIQSTASNLSSLLTPKTTPSATPPVNSPSKICAPLLFADSSAAAIESIQSLSFSSKPSSFSSSSSAMKGMPSESGSAFPSTVRISGLNSPGKSSGPAFVGQVFSMCDLSGTGLMAVSTHFDIPFISKRTPDWLKKMFSAVIKSERNGPVFRFFMDLGDAVSYVKRLNIPSGVVGACRLDLAYEHFKEKPQLFQFVPNEKQVKEANKLLRTMPQHDLMKRVDGVPVFSAQNLDIAIATTDGVKWYTPYFFNKNMLDNILEESVDQHFQSLIQTRHLQRRRDVIDDNLAAEVVEELGDSIWEPPEVQEVMDEMGHPGIPLSVISKAAEIQLLYAVDRVILGNRWLRKATGIQPSFPYMVDSFEKRSAASFLRACESSSYVSNSESEDNNLLQHLGPSKIESKDNVQADQGRKLDFQFPFGDWLTVPWSKHQQKHQSQSDKRMVDTTREYRREELQPNPFLPKITMVGISTGEAGQMSKASLKKTMDDLTRELERADQGNVAGTSGNDFRLEDRDPLFVANVGDYYSSVARTGSTGWFRGGDS</sequence>
<dbReference type="Pfam" id="PF04278">
    <property type="entry name" value="Tic22"/>
    <property type="match status" value="1"/>
</dbReference>
<evidence type="ECO:0008006" key="6">
    <source>
        <dbReference type="Google" id="ProtNLM"/>
    </source>
</evidence>
<name>A0ABC8UBE6_9AQUA</name>
<evidence type="ECO:0000256" key="1">
    <source>
        <dbReference type="ARBA" id="ARBA00004229"/>
    </source>
</evidence>
<gene>
    <name evidence="4" type="ORF">ILEXP_LOCUS46790</name>
</gene>
<comment type="subcellular location">
    <subcellularLocation>
        <location evidence="1">Plastid</location>
        <location evidence="1">Chloroplast</location>
    </subcellularLocation>
</comment>
<dbReference type="Proteomes" id="UP001642360">
    <property type="component" value="Unassembled WGS sequence"/>
</dbReference>
<reference evidence="4 5" key="1">
    <citation type="submission" date="2024-02" db="EMBL/GenBank/DDBJ databases">
        <authorList>
            <person name="Vignale AGUSTIN F."/>
            <person name="Sosa J E."/>
            <person name="Modenutti C."/>
        </authorList>
    </citation>
    <scope>NUCLEOTIDE SEQUENCE [LARGE SCALE GENOMIC DNA]</scope>
</reference>
<organism evidence="4 5">
    <name type="scientific">Ilex paraguariensis</name>
    <name type="common">yerba mate</name>
    <dbReference type="NCBI Taxonomy" id="185542"/>
    <lineage>
        <taxon>Eukaryota</taxon>
        <taxon>Viridiplantae</taxon>
        <taxon>Streptophyta</taxon>
        <taxon>Embryophyta</taxon>
        <taxon>Tracheophyta</taxon>
        <taxon>Spermatophyta</taxon>
        <taxon>Magnoliopsida</taxon>
        <taxon>eudicotyledons</taxon>
        <taxon>Gunneridae</taxon>
        <taxon>Pentapetalae</taxon>
        <taxon>asterids</taxon>
        <taxon>campanulids</taxon>
        <taxon>Aquifoliales</taxon>
        <taxon>Aquifoliaceae</taxon>
        <taxon>Ilex</taxon>
    </lineage>
</organism>
<proteinExistence type="predicted"/>
<evidence type="ECO:0000256" key="2">
    <source>
        <dbReference type="ARBA" id="ARBA00022528"/>
    </source>
</evidence>
<dbReference type="PANTHER" id="PTHR35138">
    <property type="entry name" value="OS01G0225300 PROTEIN"/>
    <property type="match status" value="1"/>
</dbReference>
<comment type="caution">
    <text evidence="4">The sequence shown here is derived from an EMBL/GenBank/DDBJ whole genome shotgun (WGS) entry which is preliminary data.</text>
</comment>
<evidence type="ECO:0000313" key="4">
    <source>
        <dbReference type="EMBL" id="CAK9176922.1"/>
    </source>
</evidence>
<dbReference type="AlphaFoldDB" id="A0ABC8UBE6"/>
<keyword evidence="2" id="KW-0150">Chloroplast</keyword>
<dbReference type="GO" id="GO:0009507">
    <property type="term" value="C:chloroplast"/>
    <property type="evidence" value="ECO:0007669"/>
    <property type="project" value="UniProtKB-SubCell"/>
</dbReference>
<accession>A0ABC8UBE6</accession>
<keyword evidence="5" id="KW-1185">Reference proteome</keyword>
<dbReference type="InterPro" id="IPR007378">
    <property type="entry name" value="Tic22-like"/>
</dbReference>
<dbReference type="PANTHER" id="PTHR35138:SF1">
    <property type="entry name" value="MYB-LIKE DOMAIN-CONTAINING PROTEIN"/>
    <property type="match status" value="1"/>
</dbReference>
<dbReference type="EMBL" id="CAUOFW020006946">
    <property type="protein sequence ID" value="CAK9176922.1"/>
    <property type="molecule type" value="Genomic_DNA"/>
</dbReference>
<keyword evidence="3" id="KW-0934">Plastid</keyword>
<evidence type="ECO:0000256" key="3">
    <source>
        <dbReference type="ARBA" id="ARBA00022640"/>
    </source>
</evidence>
<evidence type="ECO:0000313" key="5">
    <source>
        <dbReference type="Proteomes" id="UP001642360"/>
    </source>
</evidence>